<keyword evidence="8" id="KW-1185">Reference proteome</keyword>
<evidence type="ECO:0000256" key="4">
    <source>
        <dbReference type="ARBA" id="ARBA00023136"/>
    </source>
</evidence>
<evidence type="ECO:0000313" key="7">
    <source>
        <dbReference type="EMBL" id="CCH87926.1"/>
    </source>
</evidence>
<dbReference type="EMBL" id="FO203431">
    <property type="protein sequence ID" value="CCH87926.1"/>
    <property type="molecule type" value="Genomic_DNA"/>
</dbReference>
<dbReference type="OMA" id="GMLKFFP"/>
<evidence type="ECO:0000313" key="8">
    <source>
        <dbReference type="Proteomes" id="UP000006461"/>
    </source>
</evidence>
<reference evidence="7 8" key="1">
    <citation type="journal article" date="2012" name="J. Bacteriol.">
        <title>Genome Sequence of Radiation-Resistant Modestobacter marinus Strain BC501, a Representative Actinobacterium That Thrives on Calcareous Stone Surfaces.</title>
        <authorList>
            <person name="Normand P."/>
            <person name="Gury J."/>
            <person name="Pujic P."/>
            <person name="Chouaia B."/>
            <person name="Crotti E."/>
            <person name="Brusetti L."/>
            <person name="Daffonchio D."/>
            <person name="Vacherie B."/>
            <person name="Barbe V."/>
            <person name="Medigue C."/>
            <person name="Calteau A."/>
            <person name="Ghodhbane-Gtari F."/>
            <person name="Essoussi I."/>
            <person name="Nouioui I."/>
            <person name="Abbassi-Ghozzi I."/>
            <person name="Gtari M."/>
        </authorList>
    </citation>
    <scope>NUCLEOTIDE SEQUENCE [LARGE SCALE GENOMIC DNA]</scope>
    <source>
        <strain evidence="8">BC 501</strain>
    </source>
</reference>
<dbReference type="Proteomes" id="UP000006461">
    <property type="component" value="Chromosome"/>
</dbReference>
<dbReference type="GO" id="GO:0016020">
    <property type="term" value="C:membrane"/>
    <property type="evidence" value="ECO:0007669"/>
    <property type="project" value="UniProtKB-SubCell"/>
</dbReference>
<evidence type="ECO:0000256" key="5">
    <source>
        <dbReference type="SAM" id="MobiDB-lite"/>
    </source>
</evidence>
<evidence type="ECO:0000256" key="6">
    <source>
        <dbReference type="SAM" id="Phobius"/>
    </source>
</evidence>
<feature type="transmembrane region" description="Helical" evidence="6">
    <location>
        <begin position="149"/>
        <end position="165"/>
    </location>
</feature>
<organism evidence="7 8">
    <name type="scientific">Modestobacter italicus (strain DSM 44449 / CECT 9708 / BC 501)</name>
    <dbReference type="NCBI Taxonomy" id="2732864"/>
    <lineage>
        <taxon>Bacteria</taxon>
        <taxon>Bacillati</taxon>
        <taxon>Actinomycetota</taxon>
        <taxon>Actinomycetes</taxon>
        <taxon>Geodermatophilales</taxon>
        <taxon>Geodermatophilaceae</taxon>
        <taxon>Modestobacter</taxon>
    </lineage>
</organism>
<evidence type="ECO:0000256" key="1">
    <source>
        <dbReference type="ARBA" id="ARBA00004141"/>
    </source>
</evidence>
<comment type="subcellular location">
    <subcellularLocation>
        <location evidence="1">Membrane</location>
        <topology evidence="1">Multi-pass membrane protein</topology>
    </subcellularLocation>
</comment>
<proteinExistence type="predicted"/>
<dbReference type="PATRIC" id="fig|477641.3.peg.2375"/>
<evidence type="ECO:0000256" key="3">
    <source>
        <dbReference type="ARBA" id="ARBA00022989"/>
    </source>
</evidence>
<dbReference type="Pfam" id="PF07681">
    <property type="entry name" value="DoxX"/>
    <property type="match status" value="1"/>
</dbReference>
<dbReference type="InterPro" id="IPR032808">
    <property type="entry name" value="DoxX"/>
</dbReference>
<feature type="transmembrane region" description="Helical" evidence="6">
    <location>
        <begin position="87"/>
        <end position="104"/>
    </location>
</feature>
<dbReference type="STRING" id="477641.MODMU_2497"/>
<dbReference type="KEGG" id="mmar:MODMU_2497"/>
<gene>
    <name evidence="7" type="ordered locus">MODMU_2497</name>
</gene>
<keyword evidence="2 6" id="KW-0812">Transmembrane</keyword>
<evidence type="ECO:0000256" key="2">
    <source>
        <dbReference type="ARBA" id="ARBA00022692"/>
    </source>
</evidence>
<feature type="region of interest" description="Disordered" evidence="5">
    <location>
        <begin position="1"/>
        <end position="26"/>
    </location>
</feature>
<dbReference type="eggNOG" id="COG3059">
    <property type="taxonomic scope" value="Bacteria"/>
</dbReference>
<feature type="transmembrane region" description="Helical" evidence="6">
    <location>
        <begin position="111"/>
        <end position="129"/>
    </location>
</feature>
<evidence type="ECO:0008006" key="9">
    <source>
        <dbReference type="Google" id="ProtNLM"/>
    </source>
</evidence>
<protein>
    <recommendedName>
        <fullName evidence="9">DoxX family protein</fullName>
    </recommendedName>
</protein>
<accession>I4EX13</accession>
<dbReference type="HOGENOM" id="CLU_115323_0_0_11"/>
<keyword evidence="4 6" id="KW-0472">Membrane</keyword>
<keyword evidence="3 6" id="KW-1133">Transmembrane helix</keyword>
<dbReference type="AlphaFoldDB" id="I4EX13"/>
<name>I4EX13_MODI5</name>
<sequence>MPPTQELPAVRTRPWSPMTPDGEPAGLRSRVDDVLTGISAGCGRCGPTALRLSLALVFVWFGALKVTGDTPVEGLIGATLPFLSSDVTVPVLGLVEIGLGLAVAVGRALPVVLLVLAGHLAGTFLTFVTAPGLMVTDGNPLLLTADGEFVLKNLVLISAALVLVGREARGPRTVA</sequence>